<comment type="caution">
    <text evidence="1">The sequence shown here is derived from an EMBL/GenBank/DDBJ whole genome shotgun (WGS) entry which is preliminary data.</text>
</comment>
<proteinExistence type="predicted"/>
<organism evidence="1 2">
    <name type="scientific">Haemophilus parahaemolyticus</name>
    <dbReference type="NCBI Taxonomy" id="735"/>
    <lineage>
        <taxon>Bacteria</taxon>
        <taxon>Pseudomonadati</taxon>
        <taxon>Pseudomonadota</taxon>
        <taxon>Gammaproteobacteria</taxon>
        <taxon>Pasteurellales</taxon>
        <taxon>Pasteurellaceae</taxon>
        <taxon>Haemophilus</taxon>
    </lineage>
</organism>
<sequence>MKDCSIKNITEILENSSLVKIVQRANQLNELNEKIQSLLPAQFRKLYRIVNLVENHLIIEVPNATISQGLQMQQMQLLSMIQKIYPQIDECVFKINPDFKLS</sequence>
<dbReference type="InterPro" id="IPR007922">
    <property type="entry name" value="DciA-like"/>
</dbReference>
<protein>
    <submittedName>
        <fullName evidence="1">DUF721 domain-containing protein</fullName>
    </submittedName>
</protein>
<accession>A0A369ZEQ8</accession>
<dbReference type="AlphaFoldDB" id="A0A369ZEQ8"/>
<dbReference type="STRING" id="735.B0185_06430"/>
<dbReference type="Proteomes" id="UP000253999">
    <property type="component" value="Unassembled WGS sequence"/>
</dbReference>
<evidence type="ECO:0000313" key="1">
    <source>
        <dbReference type="EMBL" id="RDF05222.1"/>
    </source>
</evidence>
<gene>
    <name evidence="1" type="ORF">DPV98_02060</name>
</gene>
<evidence type="ECO:0000313" key="2">
    <source>
        <dbReference type="Proteomes" id="UP000253999"/>
    </source>
</evidence>
<dbReference type="Pfam" id="PF05258">
    <property type="entry name" value="DciA"/>
    <property type="match status" value="1"/>
</dbReference>
<dbReference type="RefSeq" id="WP_111312447.1">
    <property type="nucleotide sequence ID" value="NZ_QEQD01000002.1"/>
</dbReference>
<name>A0A369ZEQ8_HAEPH</name>
<dbReference type="EMBL" id="QEQD01000002">
    <property type="protein sequence ID" value="RDF05222.1"/>
    <property type="molecule type" value="Genomic_DNA"/>
</dbReference>
<reference evidence="1 2" key="1">
    <citation type="submission" date="2018-05" db="EMBL/GenBank/DDBJ databases">
        <title>Draft Genome Sequences for a Diverse set of 7 Haemophilus Species.</title>
        <authorList>
            <person name="Nichols M."/>
            <person name="Topaz N."/>
            <person name="Wang X."/>
            <person name="Wang X."/>
            <person name="Boxrud D."/>
        </authorList>
    </citation>
    <scope>NUCLEOTIDE SEQUENCE [LARGE SCALE GENOMIC DNA]</scope>
    <source>
        <strain evidence="1 2">C2010039593</strain>
    </source>
</reference>